<keyword evidence="3" id="KW-0812">Transmembrane</keyword>
<dbReference type="OrthoDB" id="1470350at2759"/>
<evidence type="ECO:0000313" key="4">
    <source>
        <dbReference type="EMBL" id="OCT54496.1"/>
    </source>
</evidence>
<dbReference type="VEuPathDB" id="FungiDB:G647_01754"/>
<keyword evidence="2" id="KW-0349">Heme</keyword>
<dbReference type="GO" id="GO:0016705">
    <property type="term" value="F:oxidoreductase activity, acting on paired donors, with incorporation or reduction of molecular oxygen"/>
    <property type="evidence" value="ECO:0007669"/>
    <property type="project" value="InterPro"/>
</dbReference>
<dbReference type="Proteomes" id="UP000094526">
    <property type="component" value="Unassembled WGS sequence"/>
</dbReference>
<dbReference type="Pfam" id="PF00067">
    <property type="entry name" value="p450"/>
    <property type="match status" value="1"/>
</dbReference>
<keyword evidence="4" id="KW-0560">Oxidoreductase</keyword>
<evidence type="ECO:0000256" key="2">
    <source>
        <dbReference type="PIRSR" id="PIRSR602401-1"/>
    </source>
</evidence>
<dbReference type="InterPro" id="IPR002401">
    <property type="entry name" value="Cyt_P450_E_grp-I"/>
</dbReference>
<dbReference type="Gene3D" id="1.10.630.10">
    <property type="entry name" value="Cytochrome P450"/>
    <property type="match status" value="1"/>
</dbReference>
<gene>
    <name evidence="4" type="primary">stcB</name>
    <name evidence="4" type="ORF">CLCR_00841</name>
</gene>
<feature type="transmembrane region" description="Helical" evidence="3">
    <location>
        <begin position="12"/>
        <end position="30"/>
    </location>
</feature>
<dbReference type="PANTHER" id="PTHR24305:SF166">
    <property type="entry name" value="CYTOCHROME P450 12A4, MITOCHONDRIAL-RELATED"/>
    <property type="match status" value="1"/>
</dbReference>
<dbReference type="PRINTS" id="PR00385">
    <property type="entry name" value="P450"/>
</dbReference>
<dbReference type="eggNOG" id="KOG0157">
    <property type="taxonomic scope" value="Eukaryota"/>
</dbReference>
<dbReference type="PANTHER" id="PTHR24305">
    <property type="entry name" value="CYTOCHROME P450"/>
    <property type="match status" value="1"/>
</dbReference>
<evidence type="ECO:0000313" key="5">
    <source>
        <dbReference type="Proteomes" id="UP000094526"/>
    </source>
</evidence>
<dbReference type="PRINTS" id="PR00463">
    <property type="entry name" value="EP450I"/>
</dbReference>
<keyword evidence="3" id="KW-1133">Transmembrane helix</keyword>
<accession>A0A1C1D194</accession>
<feature type="binding site" description="axial binding residue" evidence="2">
    <location>
        <position position="450"/>
    </location>
    <ligand>
        <name>heme</name>
        <dbReference type="ChEBI" id="CHEBI:30413"/>
    </ligand>
    <ligandPart>
        <name>Fe</name>
        <dbReference type="ChEBI" id="CHEBI:18248"/>
    </ligandPart>
</feature>
<keyword evidence="3" id="KW-0472">Membrane</keyword>
<dbReference type="AlphaFoldDB" id="A0A1C1D194"/>
<dbReference type="STRING" id="86049.A0A1C1D194"/>
<organism evidence="4 5">
    <name type="scientific">Cladophialophora carrionii</name>
    <dbReference type="NCBI Taxonomy" id="86049"/>
    <lineage>
        <taxon>Eukaryota</taxon>
        <taxon>Fungi</taxon>
        <taxon>Dikarya</taxon>
        <taxon>Ascomycota</taxon>
        <taxon>Pezizomycotina</taxon>
        <taxon>Eurotiomycetes</taxon>
        <taxon>Chaetothyriomycetidae</taxon>
        <taxon>Chaetothyriales</taxon>
        <taxon>Herpotrichiellaceae</taxon>
        <taxon>Cladophialophora</taxon>
    </lineage>
</organism>
<keyword evidence="4" id="KW-0503">Monooxygenase</keyword>
<name>A0A1C1D194_9EURO</name>
<keyword evidence="5" id="KW-1185">Reference proteome</keyword>
<comment type="caution">
    <text evidence="4">The sequence shown here is derived from an EMBL/GenBank/DDBJ whole genome shotgun (WGS) entry which is preliminary data.</text>
</comment>
<evidence type="ECO:0000256" key="1">
    <source>
        <dbReference type="ARBA" id="ARBA00010617"/>
    </source>
</evidence>
<dbReference type="InterPro" id="IPR001128">
    <property type="entry name" value="Cyt_P450"/>
</dbReference>
<dbReference type="SUPFAM" id="SSF48264">
    <property type="entry name" value="Cytochrome P450"/>
    <property type="match status" value="1"/>
</dbReference>
<dbReference type="GO" id="GO:0020037">
    <property type="term" value="F:heme binding"/>
    <property type="evidence" value="ECO:0007669"/>
    <property type="project" value="InterPro"/>
</dbReference>
<reference evidence="5" key="1">
    <citation type="submission" date="2015-07" db="EMBL/GenBank/DDBJ databases">
        <authorList>
            <person name="Teixeira M.M."/>
            <person name="Souza R.C."/>
            <person name="Almeida L.G."/>
            <person name="Vicente V.A."/>
            <person name="de Hoog S."/>
            <person name="Bocca A.L."/>
            <person name="de Almeida S.R."/>
            <person name="Vasconcelos A.T."/>
            <person name="Felipe M.S."/>
        </authorList>
    </citation>
    <scope>NUCLEOTIDE SEQUENCE [LARGE SCALE GENOMIC DNA]</scope>
    <source>
        <strain evidence="5">KSF</strain>
    </source>
</reference>
<keyword evidence="2" id="KW-0408">Iron</keyword>
<evidence type="ECO:0000256" key="3">
    <source>
        <dbReference type="SAM" id="Phobius"/>
    </source>
</evidence>
<comment type="cofactor">
    <cofactor evidence="2">
        <name>heme</name>
        <dbReference type="ChEBI" id="CHEBI:30413"/>
    </cofactor>
</comment>
<dbReference type="EMBL" id="LGRB01000004">
    <property type="protein sequence ID" value="OCT54496.1"/>
    <property type="molecule type" value="Genomic_DNA"/>
</dbReference>
<keyword evidence="2" id="KW-0479">Metal-binding</keyword>
<protein>
    <submittedName>
        <fullName evidence="4">Putative sterigmatocystin biosynthesis P450 monooxygenase STCB</fullName>
    </submittedName>
</protein>
<comment type="similarity">
    <text evidence="1">Belongs to the cytochrome P450 family.</text>
</comment>
<dbReference type="InterPro" id="IPR036396">
    <property type="entry name" value="Cyt_P450_sf"/>
</dbReference>
<dbReference type="GO" id="GO:0005506">
    <property type="term" value="F:iron ion binding"/>
    <property type="evidence" value="ECO:0007669"/>
    <property type="project" value="InterPro"/>
</dbReference>
<dbReference type="InterPro" id="IPR050121">
    <property type="entry name" value="Cytochrome_P450_monoxygenase"/>
</dbReference>
<dbReference type="VEuPathDB" id="FungiDB:CLCR_00841"/>
<dbReference type="GO" id="GO:0004497">
    <property type="term" value="F:monooxygenase activity"/>
    <property type="evidence" value="ECO:0007669"/>
    <property type="project" value="UniProtKB-KW"/>
</dbReference>
<sequence length="507" mass="58332">MALLSSEVTTQVAVVLLPLLVIYWLLYPWYFSPLRKVPGPWWAGYTKWWLFGHLRRSSVYKTWAGVRAKTIHELHLKYGPWVRVAPNEISTSDSKAITAIYGVNSEFTKTEFYQYQLRGMTDAKPELFTTADRKAHAKRRRELAHLFSMSTITEYEDIIQRNVRECLDLISAEGKEGKASNLYDWWHYLSMDITCELCFGMGFDMLHKGAVNPYIKDMYGSLTIEPVRWHFGWLNRYASYAPFKFIRDAEACSVRGYQRGTKMVREYKLKENKGRDKDLLQKMINARDENGQPLPDEDLNVQSTSFILAGSHTTSSSLTWIVWRILKNPDIHRKLNEELDAALGTHDRKAVPPHAKLDNLTYLNCIIKEGLRIDTSVPGSTPRYVPPEGAAMGDYDLPRGTIVSVQAYTTHRDPDVFPDPDRFRPERWLDETAEMRHLYIPFGADGPRKCIGIHLAYMELRVILAALFHRFDLKFAGEVTDESMDMHELWLAAPVAQNLSVIATEKA</sequence>
<proteinExistence type="inferred from homology"/>